<dbReference type="Gene3D" id="3.40.50.1000">
    <property type="entry name" value="HAD superfamily/HAD-like"/>
    <property type="match status" value="1"/>
</dbReference>
<dbReference type="AlphaFoldDB" id="A0A837I7J5"/>
<gene>
    <name evidence="1" type="ORF">UW20_C0015G0021</name>
</gene>
<organism evidence="1 2">
    <name type="scientific">Candidatus Woesebacteria bacterium GW2011_GWB1_44_11</name>
    <dbReference type="NCBI Taxonomy" id="1618579"/>
    <lineage>
        <taxon>Bacteria</taxon>
        <taxon>Candidatus Woeseibacteriota</taxon>
    </lineage>
</organism>
<dbReference type="EMBL" id="LCHK01000015">
    <property type="protein sequence ID" value="KKT32429.1"/>
    <property type="molecule type" value="Genomic_DNA"/>
</dbReference>
<accession>A0A837I7J5</accession>
<protein>
    <submittedName>
        <fullName evidence="1">Uncharacterized protein</fullName>
    </submittedName>
</protein>
<comment type="caution">
    <text evidence="1">The sequence shown here is derived from an EMBL/GenBank/DDBJ whole genome shotgun (WGS) entry which is preliminary data.</text>
</comment>
<dbReference type="Proteomes" id="UP000034012">
    <property type="component" value="Unassembled WGS sequence"/>
</dbReference>
<evidence type="ECO:0000313" key="1">
    <source>
        <dbReference type="EMBL" id="KKT32429.1"/>
    </source>
</evidence>
<dbReference type="InterPro" id="IPR036412">
    <property type="entry name" value="HAD-like_sf"/>
</dbReference>
<sequence>RKNMERQPYHFPELFTGDWDLFKKVLQNRQTVFVFDMDGILANSAKIVLKKFTEKTGVAVKPSEIDGWDFLTNLARKSGLSEETIEHAEDDWYKAEVLGNAQRYLYIRPVIQKTVGYYGSANNFVLTSRNHTLRESTSSWFRQKLPEIHDENIIMRKEGDLRKSVPFKVDNLRIFAEAAPWIIFIDDNIDFIKGALEAKIPNCLTVYVPLGKNMPDIRHERLILIKRYPNEIQAMYPLMDAIGRAISQDGNNDSVAHSY</sequence>
<evidence type="ECO:0000313" key="2">
    <source>
        <dbReference type="Proteomes" id="UP000034012"/>
    </source>
</evidence>
<dbReference type="SUPFAM" id="SSF56784">
    <property type="entry name" value="HAD-like"/>
    <property type="match status" value="1"/>
</dbReference>
<proteinExistence type="predicted"/>
<dbReference type="InterPro" id="IPR023214">
    <property type="entry name" value="HAD_sf"/>
</dbReference>
<reference evidence="1 2" key="1">
    <citation type="journal article" date="2015" name="Nature">
        <title>rRNA introns, odd ribosomes, and small enigmatic genomes across a large radiation of phyla.</title>
        <authorList>
            <person name="Brown C.T."/>
            <person name="Hug L.A."/>
            <person name="Thomas B.C."/>
            <person name="Sharon I."/>
            <person name="Castelle C.J."/>
            <person name="Singh A."/>
            <person name="Wilkins M.J."/>
            <person name="Williams K.H."/>
            <person name="Banfield J.F."/>
        </authorList>
    </citation>
    <scope>NUCLEOTIDE SEQUENCE [LARGE SCALE GENOMIC DNA]</scope>
</reference>
<name>A0A837I7J5_9BACT</name>
<feature type="non-terminal residue" evidence="1">
    <location>
        <position position="1"/>
    </location>
</feature>